<dbReference type="CDD" id="cd00093">
    <property type="entry name" value="HTH_XRE"/>
    <property type="match status" value="1"/>
</dbReference>
<dbReference type="AlphaFoldDB" id="A0A1F5S1K0"/>
<dbReference type="Proteomes" id="UP000177407">
    <property type="component" value="Unassembled WGS sequence"/>
</dbReference>
<dbReference type="InterPro" id="IPR001387">
    <property type="entry name" value="Cro/C1-type_HTH"/>
</dbReference>
<feature type="domain" description="HTH cro/C1-type" evidence="1">
    <location>
        <begin position="13"/>
        <end position="48"/>
    </location>
</feature>
<dbReference type="Pfam" id="PF13560">
    <property type="entry name" value="HTH_31"/>
    <property type="match status" value="1"/>
</dbReference>
<dbReference type="EMBL" id="MFGA01000023">
    <property type="protein sequence ID" value="OGF20570.1"/>
    <property type="molecule type" value="Genomic_DNA"/>
</dbReference>
<evidence type="ECO:0000259" key="1">
    <source>
        <dbReference type="PROSITE" id="PS50943"/>
    </source>
</evidence>
<dbReference type="GO" id="GO:0003677">
    <property type="term" value="F:DNA binding"/>
    <property type="evidence" value="ECO:0007669"/>
    <property type="project" value="InterPro"/>
</dbReference>
<dbReference type="SUPFAM" id="SSF47413">
    <property type="entry name" value="lambda repressor-like DNA-binding domains"/>
    <property type="match status" value="1"/>
</dbReference>
<dbReference type="SMART" id="SM00530">
    <property type="entry name" value="HTH_XRE"/>
    <property type="match status" value="1"/>
</dbReference>
<dbReference type="InterPro" id="IPR010982">
    <property type="entry name" value="Lambda_DNA-bd_dom_sf"/>
</dbReference>
<evidence type="ECO:0000313" key="2">
    <source>
        <dbReference type="EMBL" id="OGF20570.1"/>
    </source>
</evidence>
<accession>A0A1F5S1K0</accession>
<proteinExistence type="predicted"/>
<gene>
    <name evidence="2" type="ORF">A2257_04415</name>
</gene>
<name>A0A1F5S1K0_9BACT</name>
<comment type="caution">
    <text evidence="2">The sequence shown here is derived from an EMBL/GenBank/DDBJ whole genome shotgun (WGS) entry which is preliminary data.</text>
</comment>
<evidence type="ECO:0000313" key="3">
    <source>
        <dbReference type="Proteomes" id="UP000177407"/>
    </source>
</evidence>
<protein>
    <recommendedName>
        <fullName evidence="1">HTH cro/C1-type domain-containing protein</fullName>
    </recommendedName>
</protein>
<reference evidence="2 3" key="1">
    <citation type="journal article" date="2016" name="Nat. Commun.">
        <title>Thousands of microbial genomes shed light on interconnected biogeochemical processes in an aquifer system.</title>
        <authorList>
            <person name="Anantharaman K."/>
            <person name="Brown C.T."/>
            <person name="Hug L.A."/>
            <person name="Sharon I."/>
            <person name="Castelle C.J."/>
            <person name="Probst A.J."/>
            <person name="Thomas B.C."/>
            <person name="Singh A."/>
            <person name="Wilkins M.J."/>
            <person name="Karaoz U."/>
            <person name="Brodie E.L."/>
            <person name="Williams K.H."/>
            <person name="Hubbard S.S."/>
            <person name="Banfield J.F."/>
        </authorList>
    </citation>
    <scope>NUCLEOTIDE SEQUENCE [LARGE SCALE GENOMIC DNA]</scope>
</reference>
<dbReference type="PROSITE" id="PS50943">
    <property type="entry name" value="HTH_CROC1"/>
    <property type="match status" value="1"/>
</dbReference>
<organism evidence="2 3">
    <name type="scientific">Candidatus Falkowbacteria bacterium RIFOXYA2_FULL_38_12</name>
    <dbReference type="NCBI Taxonomy" id="1797993"/>
    <lineage>
        <taxon>Bacteria</taxon>
        <taxon>Candidatus Falkowiibacteriota</taxon>
    </lineage>
</organism>
<dbReference type="Gene3D" id="1.10.260.40">
    <property type="entry name" value="lambda repressor-like DNA-binding domains"/>
    <property type="match status" value="1"/>
</dbReference>
<sequence length="126" mass="14458">MRNANLKKFGEFLKELRTKQNLSLRDICKKVNYDPSNWSKIERGLTRPPDDKQTLSQWAGVLGIKSGGEEYYNFIDLANIAQGVIPDYIMRGADLVKALPAFFRTVRNEKPTKKEIDDLVNLIKNN</sequence>